<gene>
    <name evidence="1" type="ORF">LB452_08515</name>
</gene>
<accession>A0ABS7XJ20</accession>
<evidence type="ECO:0000313" key="1">
    <source>
        <dbReference type="EMBL" id="MBZ9778964.1"/>
    </source>
</evidence>
<reference evidence="2" key="1">
    <citation type="submission" date="2023-07" db="EMBL/GenBank/DDBJ databases">
        <title>Novel species isolated from saline lakes on Tibetan Plateau.</title>
        <authorList>
            <person name="Lu H."/>
        </authorList>
    </citation>
    <scope>NUCLEOTIDE SEQUENCE [LARGE SCALE GENOMIC DNA]</scope>
    <source>
        <strain evidence="2">CAK8W</strain>
    </source>
</reference>
<organism evidence="1 2">
    <name type="scientific">Psychroflexus longus</name>
    <dbReference type="NCBI Taxonomy" id="2873596"/>
    <lineage>
        <taxon>Bacteria</taxon>
        <taxon>Pseudomonadati</taxon>
        <taxon>Bacteroidota</taxon>
        <taxon>Flavobacteriia</taxon>
        <taxon>Flavobacteriales</taxon>
        <taxon>Flavobacteriaceae</taxon>
        <taxon>Psychroflexus</taxon>
    </lineage>
</organism>
<comment type="caution">
    <text evidence="1">The sequence shown here is derived from an EMBL/GenBank/DDBJ whole genome shotgun (WGS) entry which is preliminary data.</text>
</comment>
<dbReference type="Proteomes" id="UP001199314">
    <property type="component" value="Unassembled WGS sequence"/>
</dbReference>
<name>A0ABS7XJ20_9FLAO</name>
<dbReference type="RefSeq" id="WP_224461314.1">
    <property type="nucleotide sequence ID" value="NZ_JAIQZE010000008.1"/>
</dbReference>
<keyword evidence="2" id="KW-1185">Reference proteome</keyword>
<dbReference type="EMBL" id="JAIQZE010000008">
    <property type="protein sequence ID" value="MBZ9778964.1"/>
    <property type="molecule type" value="Genomic_DNA"/>
</dbReference>
<protein>
    <submittedName>
        <fullName evidence="1">Uncharacterized protein</fullName>
    </submittedName>
</protein>
<evidence type="ECO:0000313" key="2">
    <source>
        <dbReference type="Proteomes" id="UP001199314"/>
    </source>
</evidence>
<proteinExistence type="predicted"/>
<sequence length="56" mass="6587">MDEIVEIEKVNDKYILKSDTKKLKIKLNFIEKESINQLNEFLKDLDLPSENTFLAS</sequence>